<dbReference type="KEGG" id="dmi:Desmer_1010"/>
<evidence type="ECO:0000256" key="3">
    <source>
        <dbReference type="ARBA" id="ARBA00022723"/>
    </source>
</evidence>
<dbReference type="GO" id="GO:0006364">
    <property type="term" value="P:rRNA processing"/>
    <property type="evidence" value="ECO:0007669"/>
    <property type="project" value="UniProtKB-UniRule"/>
</dbReference>
<evidence type="ECO:0000256" key="12">
    <source>
        <dbReference type="PIRSR" id="PIRSR004803-3"/>
    </source>
</evidence>
<dbReference type="Gene3D" id="3.10.20.580">
    <property type="match status" value="1"/>
</dbReference>
<feature type="binding site" evidence="9 11">
    <location>
        <begin position="367"/>
        <end position="371"/>
    </location>
    <ligand>
        <name>substrate</name>
    </ligand>
</feature>
<dbReference type="InterPro" id="IPR036866">
    <property type="entry name" value="RibonucZ/Hydroxyglut_hydro"/>
</dbReference>
<comment type="similarity">
    <text evidence="9">Belongs to the metallo-beta-lactamase superfamily. RNA-metabolizing metallo-beta-lactamase-like family. Bacterial RNase J subfamily.</text>
</comment>
<reference evidence="14 15" key="1">
    <citation type="journal article" date="2012" name="J. Bacteriol.">
        <title>Complete genome sequences of Desulfosporosinus orientis DSM765T, Desulfosporosinus youngiae DSM17734T, Desulfosporosinus meridiei DSM13257T, and Desulfosporosinus acidiphilus DSM22704T.</title>
        <authorList>
            <person name="Pester M."/>
            <person name="Brambilla E."/>
            <person name="Alazard D."/>
            <person name="Rattei T."/>
            <person name="Weinmaier T."/>
            <person name="Han J."/>
            <person name="Lucas S."/>
            <person name="Lapidus A."/>
            <person name="Cheng J.F."/>
            <person name="Goodwin L."/>
            <person name="Pitluck S."/>
            <person name="Peters L."/>
            <person name="Ovchinnikova G."/>
            <person name="Teshima H."/>
            <person name="Detter J.C."/>
            <person name="Han C.S."/>
            <person name="Tapia R."/>
            <person name="Land M.L."/>
            <person name="Hauser L."/>
            <person name="Kyrpides N.C."/>
            <person name="Ivanova N.N."/>
            <person name="Pagani I."/>
            <person name="Huntmann M."/>
            <person name="Wei C.L."/>
            <person name="Davenport K.W."/>
            <person name="Daligault H."/>
            <person name="Chain P.S."/>
            <person name="Chen A."/>
            <person name="Mavromatis K."/>
            <person name="Markowitz V."/>
            <person name="Szeto E."/>
            <person name="Mikhailova N."/>
            <person name="Pati A."/>
            <person name="Wagner M."/>
            <person name="Woyke T."/>
            <person name="Ollivier B."/>
            <person name="Klenk H.P."/>
            <person name="Spring S."/>
            <person name="Loy A."/>
        </authorList>
    </citation>
    <scope>NUCLEOTIDE SEQUENCE [LARGE SCALE GENOMIC DNA]</scope>
    <source>
        <strain evidence="15">ATCC BAA-275 / DSM 13257 / NCIMB 13706 / S10</strain>
    </source>
</reference>
<dbReference type="GO" id="GO:0005737">
    <property type="term" value="C:cytoplasm"/>
    <property type="evidence" value="ECO:0007669"/>
    <property type="project" value="UniProtKB-SubCell"/>
</dbReference>
<proteinExistence type="inferred from homology"/>
<feature type="binding site" evidence="12">
    <location>
        <position position="393"/>
    </location>
    <ligand>
        <name>Zn(2+)</name>
        <dbReference type="ChEBI" id="CHEBI:29105"/>
        <label>1</label>
        <note>catalytic</note>
    </ligand>
</feature>
<dbReference type="Pfam" id="PF00753">
    <property type="entry name" value="Lactamase_B"/>
    <property type="match status" value="1"/>
</dbReference>
<feature type="binding site" evidence="12">
    <location>
        <position position="80"/>
    </location>
    <ligand>
        <name>Zn(2+)</name>
        <dbReference type="ChEBI" id="CHEBI:29105"/>
        <label>1</label>
        <note>catalytic</note>
    </ligand>
</feature>
<keyword evidence="4 9" id="KW-0255">Endonuclease</keyword>
<dbReference type="InterPro" id="IPR001279">
    <property type="entry name" value="Metallo-B-lactamas"/>
</dbReference>
<feature type="active site" description="Proton acceptor" evidence="10">
    <location>
        <position position="371"/>
    </location>
</feature>
<evidence type="ECO:0000256" key="5">
    <source>
        <dbReference type="ARBA" id="ARBA00022801"/>
    </source>
</evidence>
<dbReference type="HOGENOM" id="CLU_008727_3_1_9"/>
<dbReference type="NCBIfam" id="TIGR00649">
    <property type="entry name" value="MG423"/>
    <property type="match status" value="1"/>
</dbReference>
<dbReference type="HAMAP" id="MF_01491">
    <property type="entry name" value="RNase_J_bact"/>
    <property type="match status" value="1"/>
</dbReference>
<gene>
    <name evidence="9" type="primary">rnj</name>
    <name evidence="14" type="ordered locus">Desmer_1010</name>
</gene>
<keyword evidence="7 9" id="KW-0269">Exonuclease</keyword>
<keyword evidence="1 9" id="KW-0963">Cytoplasm</keyword>
<dbReference type="InterPro" id="IPR011108">
    <property type="entry name" value="RMMBL"/>
</dbReference>
<dbReference type="Pfam" id="PF07521">
    <property type="entry name" value="RMMBL"/>
    <property type="match status" value="1"/>
</dbReference>
<dbReference type="InterPro" id="IPR030854">
    <property type="entry name" value="RNase_J_bac"/>
</dbReference>
<comment type="function">
    <text evidence="9">An RNase that has 5'-3' exonuclease and possibly endonuclease activity. Involved in maturation of rRNA and in some organisms also mRNA maturation and/or decay.</text>
</comment>
<dbReference type="eggNOG" id="COG0595">
    <property type="taxonomic scope" value="Bacteria"/>
</dbReference>
<evidence type="ECO:0000256" key="9">
    <source>
        <dbReference type="HAMAP-Rule" id="MF_01491"/>
    </source>
</evidence>
<dbReference type="PIRSF" id="PIRSF004803">
    <property type="entry name" value="RnjA"/>
    <property type="match status" value="1"/>
</dbReference>
<keyword evidence="9" id="KW-0698">rRNA processing</keyword>
<comment type="cofactor">
    <cofactor evidence="12">
        <name>Ca(2+)</name>
        <dbReference type="ChEBI" id="CHEBI:29108"/>
    </cofactor>
    <text evidence="12">Binds 1 Ca(2+) cation per subunit. Seen in 1 crystal structure, it is not clear if it is physiologically important.</text>
</comment>
<organism evidence="14 15">
    <name type="scientific">Desulfosporosinus meridiei (strain ATCC BAA-275 / DSM 13257 / KCTC 12902 / NCIMB 13706 / S10)</name>
    <dbReference type="NCBI Taxonomy" id="768704"/>
    <lineage>
        <taxon>Bacteria</taxon>
        <taxon>Bacillati</taxon>
        <taxon>Bacillota</taxon>
        <taxon>Clostridia</taxon>
        <taxon>Eubacteriales</taxon>
        <taxon>Desulfitobacteriaceae</taxon>
        <taxon>Desulfosporosinus</taxon>
    </lineage>
</organism>
<evidence type="ECO:0000256" key="8">
    <source>
        <dbReference type="ARBA" id="ARBA00022884"/>
    </source>
</evidence>
<dbReference type="AlphaFoldDB" id="J7IS68"/>
<dbReference type="InterPro" id="IPR041636">
    <property type="entry name" value="RNase_J_C"/>
</dbReference>
<dbReference type="GO" id="GO:0008270">
    <property type="term" value="F:zinc ion binding"/>
    <property type="evidence" value="ECO:0007669"/>
    <property type="project" value="InterPro"/>
</dbReference>
<dbReference type="CDD" id="cd07714">
    <property type="entry name" value="RNaseJ_MBL-fold"/>
    <property type="match status" value="1"/>
</dbReference>
<keyword evidence="8 9" id="KW-0694">RNA-binding</keyword>
<keyword evidence="5 9" id="KW-0378">Hydrolase</keyword>
<comment type="cofactor">
    <cofactor evidence="12">
        <name>Zn(2+)</name>
        <dbReference type="ChEBI" id="CHEBI:29105"/>
    </cofactor>
    <text evidence="12">Binds 2 Zn(2+) ions per subunit. It is not clear if Zn(2+) or Mg(2+) is physiologically important.</text>
</comment>
<dbReference type="EMBL" id="CP003629">
    <property type="protein sequence ID" value="AFQ43034.1"/>
    <property type="molecule type" value="Genomic_DNA"/>
</dbReference>
<evidence type="ECO:0000256" key="1">
    <source>
        <dbReference type="ARBA" id="ARBA00022490"/>
    </source>
</evidence>
<dbReference type="Proteomes" id="UP000005262">
    <property type="component" value="Chromosome"/>
</dbReference>
<protein>
    <recommendedName>
        <fullName evidence="9">Ribonuclease J</fullName>
        <shortName evidence="9">RNase J</shortName>
        <ecNumber evidence="9">3.1.-.-</ecNumber>
    </recommendedName>
</protein>
<feature type="binding site" evidence="12">
    <location>
        <position position="446"/>
    </location>
    <ligand>
        <name>Ca(2+)</name>
        <dbReference type="ChEBI" id="CHEBI:29108"/>
    </ligand>
</feature>
<dbReference type="GO" id="GO:0004534">
    <property type="term" value="F:5'-3' RNA exonuclease activity"/>
    <property type="evidence" value="ECO:0007669"/>
    <property type="project" value="UniProtKB-UniRule"/>
</dbReference>
<dbReference type="Pfam" id="PF22505">
    <property type="entry name" value="RNase_J_b_CASP"/>
    <property type="match status" value="1"/>
</dbReference>
<dbReference type="GO" id="GO:0003723">
    <property type="term" value="F:RNA binding"/>
    <property type="evidence" value="ECO:0007669"/>
    <property type="project" value="UniProtKB-UniRule"/>
</dbReference>
<evidence type="ECO:0000256" key="2">
    <source>
        <dbReference type="ARBA" id="ARBA00022722"/>
    </source>
</evidence>
<evidence type="ECO:0000259" key="13">
    <source>
        <dbReference type="SMART" id="SM00849"/>
    </source>
</evidence>
<feature type="domain" description="Metallo-beta-lactamase" evidence="13">
    <location>
        <begin position="22"/>
        <end position="217"/>
    </location>
</feature>
<dbReference type="InterPro" id="IPR055132">
    <property type="entry name" value="RNase_J_b_CASP"/>
</dbReference>
<dbReference type="InterPro" id="IPR042173">
    <property type="entry name" value="RNase_J_2"/>
</dbReference>
<feature type="binding site" evidence="12">
    <location>
        <position position="165"/>
    </location>
    <ligand>
        <name>Zn(2+)</name>
        <dbReference type="ChEBI" id="CHEBI:29105"/>
        <label>1</label>
        <note>catalytic</note>
    </ligand>
</feature>
<evidence type="ECO:0000313" key="15">
    <source>
        <dbReference type="Proteomes" id="UP000005262"/>
    </source>
</evidence>
<dbReference type="SMART" id="SM00849">
    <property type="entry name" value="Lactamase_B"/>
    <property type="match status" value="1"/>
</dbReference>
<evidence type="ECO:0000256" key="4">
    <source>
        <dbReference type="ARBA" id="ARBA00022759"/>
    </source>
</evidence>
<keyword evidence="15" id="KW-1185">Reference proteome</keyword>
<dbReference type="PANTHER" id="PTHR43694:SF1">
    <property type="entry name" value="RIBONUCLEASE J"/>
    <property type="match status" value="1"/>
</dbReference>
<comment type="subcellular location">
    <subcellularLocation>
        <location evidence="9">Cytoplasm</location>
    </subcellularLocation>
</comment>
<accession>J7IS68</accession>
<feature type="binding site" evidence="12">
    <location>
        <position position="75"/>
    </location>
    <ligand>
        <name>Zn(2+)</name>
        <dbReference type="ChEBI" id="CHEBI:29105"/>
        <label>1</label>
        <note>catalytic</note>
    </ligand>
</feature>
<feature type="binding site" evidence="12">
    <location>
        <position position="143"/>
    </location>
    <ligand>
        <name>Zn(2+)</name>
        <dbReference type="ChEBI" id="CHEBI:29105"/>
        <label>1</label>
        <note>catalytic</note>
    </ligand>
</feature>
<dbReference type="Gene3D" id="3.60.15.10">
    <property type="entry name" value="Ribonuclease Z/Hydroxyacylglutathione hydrolase-like"/>
    <property type="match status" value="1"/>
</dbReference>
<name>J7IS68_DESMD</name>
<comment type="subunit">
    <text evidence="9">Homodimer, may be a subunit of the RNA degradosome.</text>
</comment>
<evidence type="ECO:0000256" key="11">
    <source>
        <dbReference type="PIRSR" id="PIRSR004803-2"/>
    </source>
</evidence>
<dbReference type="Gene3D" id="3.40.50.10710">
    <property type="entry name" value="Metallo-hydrolase/oxidoreductase"/>
    <property type="match status" value="1"/>
</dbReference>
<evidence type="ECO:0000313" key="14">
    <source>
        <dbReference type="EMBL" id="AFQ43034.1"/>
    </source>
</evidence>
<dbReference type="GO" id="GO:0004521">
    <property type="term" value="F:RNA endonuclease activity"/>
    <property type="evidence" value="ECO:0007669"/>
    <property type="project" value="UniProtKB-UniRule"/>
</dbReference>
<dbReference type="InterPro" id="IPR004613">
    <property type="entry name" value="RNase_J"/>
</dbReference>
<feature type="binding site" evidence="11">
    <location>
        <begin position="234"/>
        <end position="236"/>
    </location>
    <ligand>
        <name>substrate</name>
    </ligand>
</feature>
<keyword evidence="2 9" id="KW-0540">Nuclease</keyword>
<dbReference type="Pfam" id="PF17770">
    <property type="entry name" value="RNase_J_C"/>
    <property type="match status" value="1"/>
</dbReference>
<feature type="binding site" evidence="12">
    <location>
        <position position="79"/>
    </location>
    <ligand>
        <name>Zn(2+)</name>
        <dbReference type="ChEBI" id="CHEBI:29105"/>
        <label>2</label>
        <note>catalytic</note>
    </ligand>
</feature>
<dbReference type="PANTHER" id="PTHR43694">
    <property type="entry name" value="RIBONUCLEASE J"/>
    <property type="match status" value="1"/>
</dbReference>
<feature type="binding site" evidence="12">
    <location>
        <position position="77"/>
    </location>
    <ligand>
        <name>Zn(2+)</name>
        <dbReference type="ChEBI" id="CHEBI:29105"/>
        <label>1</label>
        <note>catalytic</note>
    </ligand>
</feature>
<sequence>MHNNKRASKLSVIPLGGTGEIGKNLLVFEYEDSIVVIDGGVKFPEDELLGIDLVIPDITYLEKNRDRIKGLFITHGHEDHIGGLPFILPKLNIPIYGTRLTLGLVQAKLQERTPYPESMVHVIEPGEPIRAGVFEVEAFRVTHSIPDAVGYSLLTPVGRVIYTGDFKVDYTPIDGHNMDLGKLAAWGQEGVLALLCDSTNSERPGVTVSEKIVGKVLREWFERAQGKIIMASFASNVHRIQQAINAAADIGRKICVVGRSMENVVNTSIELGYLKLPQENILIPSSEVGSMPPEKLLVLTTGSQGEPLAALTRMATRSHRQINVMPGDMVVMAATPIPGNEKLVGKTINHLYQIGAEVVTKEMGQVHVSGHANQEEIKLVIRLTQPRFLIPHHGEIRHQAGFRKIGQSLGYADEDIAITQLGSRVELSPNRMEFGERVEAGSVYIDGLGVGDVGYIVLKDRQQLAQDGVVVVVAALSKSKPYKILSGPDIISRGFTFMKEADALIDGAKKDVIGSIERQFEKDQTEWGALKSNIRDSLGKYLWEKTRRRPMILPVLLHF</sequence>
<evidence type="ECO:0000256" key="10">
    <source>
        <dbReference type="PIRSR" id="PIRSR004803-1"/>
    </source>
</evidence>
<feature type="binding site" evidence="12">
    <location>
        <position position="50"/>
    </location>
    <ligand>
        <name>Ca(2+)</name>
        <dbReference type="ChEBI" id="CHEBI:29108"/>
    </ligand>
</feature>
<evidence type="ECO:0000256" key="6">
    <source>
        <dbReference type="ARBA" id="ARBA00022833"/>
    </source>
</evidence>
<dbReference type="EC" id="3.1.-.-" evidence="9"/>
<keyword evidence="3 12" id="KW-0479">Metal-binding</keyword>
<keyword evidence="12" id="KW-0106">Calcium</keyword>
<feature type="binding site" evidence="12">
    <location>
        <position position="52"/>
    </location>
    <ligand>
        <name>Ca(2+)</name>
        <dbReference type="ChEBI" id="CHEBI:29108"/>
    </ligand>
</feature>
<dbReference type="STRING" id="768704.Desmer_1010"/>
<dbReference type="SUPFAM" id="SSF56281">
    <property type="entry name" value="Metallo-hydrolase/oxidoreductase"/>
    <property type="match status" value="1"/>
</dbReference>
<evidence type="ECO:0000256" key="7">
    <source>
        <dbReference type="ARBA" id="ARBA00022839"/>
    </source>
</evidence>
<reference evidence="15" key="2">
    <citation type="submission" date="2012-08" db="EMBL/GenBank/DDBJ databases">
        <title>Finished genome of Desulfosporosinus meridiei DSM 13257.</title>
        <authorList>
            <person name="Huntemann M."/>
            <person name="Wei C.-L."/>
            <person name="Han J."/>
            <person name="Detter J.C."/>
            <person name="Han C."/>
            <person name="Davenport K."/>
            <person name="Daligault H."/>
            <person name="Erkkila T."/>
            <person name="Gu W."/>
            <person name="Munk A.C.C."/>
            <person name="Teshima H."/>
            <person name="Xu Y."/>
            <person name="Chain P."/>
            <person name="Tapia R."/>
            <person name="Chen A."/>
            <person name="Krypides N."/>
            <person name="Mavromatis K."/>
            <person name="Markowitz V."/>
            <person name="Szeto E."/>
            <person name="Ivanova N."/>
            <person name="Mikhailova N."/>
            <person name="Ovchinnikova G."/>
            <person name="Pagani I."/>
            <person name="Pati A."/>
            <person name="Goodwin L."/>
            <person name="Peters L."/>
            <person name="Pitluck S."/>
            <person name="Woyke T."/>
            <person name="Pester M."/>
            <person name="Spring S."/>
            <person name="Ollivier B."/>
            <person name="Rattei T."/>
            <person name="Klenk H.-P."/>
            <person name="Wagner M."/>
            <person name="Loy A."/>
        </authorList>
    </citation>
    <scope>NUCLEOTIDE SEQUENCE [LARGE SCALE GENOMIC DNA]</scope>
    <source>
        <strain evidence="15">ATCC BAA-275 / DSM 13257 / NCIMB 13706 / S10</strain>
    </source>
</reference>
<feature type="active site" description="Proton donor" evidence="10">
    <location>
        <position position="197"/>
    </location>
</feature>
<keyword evidence="6 12" id="KW-0862">Zinc</keyword>